<evidence type="ECO:0000313" key="5">
    <source>
        <dbReference type="EMBL" id="POM67646.1"/>
    </source>
</evidence>
<sequence>MHGADSLLLFHGHDAVHGLFEFLINRTRSGVSNLDIFVVAMSNQDVPELYALHPFANASIHSLQVRSYGRVGAVASDSDDQTSRSSTFFRIEILGFCFPSSVAKLLAVLKDEWEATCKSYGSMIPSTSEESTTGGKNAQVAVRTYMEAVTGAERLNAVKLHKQIAQGPDDNCDDQQERQKRQQELEFSKRRMEIAVVTKVESRYDVETTTRTIVGRR</sequence>
<dbReference type="AlphaFoldDB" id="A0A2P4XQ10"/>
<evidence type="ECO:0000313" key="6">
    <source>
        <dbReference type="Proteomes" id="UP000237271"/>
    </source>
</evidence>
<dbReference type="PANTHER" id="PTHR12972:SF0">
    <property type="entry name" value="PROTEIN DOWNSTREAM NEIGHBOR OF SON"/>
    <property type="match status" value="1"/>
</dbReference>
<protein>
    <submittedName>
        <fullName evidence="5">Uncharacterized protein</fullName>
    </submittedName>
</protein>
<evidence type="ECO:0000256" key="4">
    <source>
        <dbReference type="ARBA" id="ARBA00025806"/>
    </source>
</evidence>
<dbReference type="GO" id="GO:0033260">
    <property type="term" value="P:nuclear DNA replication"/>
    <property type="evidence" value="ECO:0007669"/>
    <property type="project" value="TreeGrafter"/>
</dbReference>
<keyword evidence="2" id="KW-0217">Developmental protein</keyword>
<name>A0A2P4XQ10_9STRA</name>
<organism evidence="5 6">
    <name type="scientific">Phytophthora palmivora</name>
    <dbReference type="NCBI Taxonomy" id="4796"/>
    <lineage>
        <taxon>Eukaryota</taxon>
        <taxon>Sar</taxon>
        <taxon>Stramenopiles</taxon>
        <taxon>Oomycota</taxon>
        <taxon>Peronosporomycetes</taxon>
        <taxon>Peronosporales</taxon>
        <taxon>Peronosporaceae</taxon>
        <taxon>Phytophthora</taxon>
    </lineage>
</organism>
<gene>
    <name evidence="5" type="ORF">PHPALM_16316</name>
</gene>
<comment type="similarity">
    <text evidence="4">Belongs to the DONSON family.</text>
</comment>
<dbReference type="GO" id="GO:0005634">
    <property type="term" value="C:nucleus"/>
    <property type="evidence" value="ECO:0007669"/>
    <property type="project" value="UniProtKB-SubCell"/>
</dbReference>
<dbReference type="PANTHER" id="PTHR12972">
    <property type="entry name" value="DOWNSTREAM NEIGHBOR OF SON"/>
    <property type="match status" value="1"/>
</dbReference>
<accession>A0A2P4XQ10</accession>
<evidence type="ECO:0000256" key="1">
    <source>
        <dbReference type="ARBA" id="ARBA00004123"/>
    </source>
</evidence>
<dbReference type="OrthoDB" id="534063at2759"/>
<comment type="subcellular location">
    <subcellularLocation>
        <location evidence="1">Nucleus</location>
    </subcellularLocation>
</comment>
<evidence type="ECO:0000256" key="3">
    <source>
        <dbReference type="ARBA" id="ARBA00023242"/>
    </source>
</evidence>
<comment type="caution">
    <text evidence="5">The sequence shown here is derived from an EMBL/GenBank/DDBJ whole genome shotgun (WGS) entry which is preliminary data.</text>
</comment>
<dbReference type="EMBL" id="NCKW01008830">
    <property type="protein sequence ID" value="POM67646.1"/>
    <property type="molecule type" value="Genomic_DNA"/>
</dbReference>
<evidence type="ECO:0000256" key="2">
    <source>
        <dbReference type="ARBA" id="ARBA00022473"/>
    </source>
</evidence>
<proteinExistence type="inferred from homology"/>
<dbReference type="Proteomes" id="UP000237271">
    <property type="component" value="Unassembled WGS sequence"/>
</dbReference>
<reference evidence="5 6" key="1">
    <citation type="journal article" date="2017" name="Genome Biol. Evol.">
        <title>Phytophthora megakarya and P. palmivora, closely related causal agents of cacao black pod rot, underwent increases in genome sizes and gene numbers by different mechanisms.</title>
        <authorList>
            <person name="Ali S.S."/>
            <person name="Shao J."/>
            <person name="Lary D.J."/>
            <person name="Kronmiller B."/>
            <person name="Shen D."/>
            <person name="Strem M.D."/>
            <person name="Amoako-Attah I."/>
            <person name="Akrofi A.Y."/>
            <person name="Begoude B.A."/>
            <person name="Ten Hoopen G.M."/>
            <person name="Coulibaly K."/>
            <person name="Kebe B.I."/>
            <person name="Melnick R.L."/>
            <person name="Guiltinan M.J."/>
            <person name="Tyler B.M."/>
            <person name="Meinhardt L.W."/>
            <person name="Bailey B.A."/>
        </authorList>
    </citation>
    <scope>NUCLEOTIDE SEQUENCE [LARGE SCALE GENOMIC DNA]</scope>
    <source>
        <strain evidence="6">sbr112.9</strain>
    </source>
</reference>
<keyword evidence="6" id="KW-1185">Reference proteome</keyword>
<dbReference type="InterPro" id="IPR024861">
    <property type="entry name" value="Donson"/>
</dbReference>
<keyword evidence="3" id="KW-0539">Nucleus</keyword>